<dbReference type="GeneID" id="66108649"/>
<dbReference type="EMBL" id="MU250535">
    <property type="protein sequence ID" value="KAG7446075.1"/>
    <property type="molecule type" value="Genomic_DNA"/>
</dbReference>
<accession>A0A9P8ASF4</accession>
<sequence length="58" mass="6316">MEMRKGFPVNCVDKGVSEKISAGLGIERAGDESARFVIGEIILYFLMISIGISKSRVP</sequence>
<keyword evidence="1" id="KW-0812">Transmembrane</keyword>
<organism evidence="2 3">
    <name type="scientific">Guyanagaster necrorhizus</name>
    <dbReference type="NCBI Taxonomy" id="856835"/>
    <lineage>
        <taxon>Eukaryota</taxon>
        <taxon>Fungi</taxon>
        <taxon>Dikarya</taxon>
        <taxon>Basidiomycota</taxon>
        <taxon>Agaricomycotina</taxon>
        <taxon>Agaricomycetes</taxon>
        <taxon>Agaricomycetidae</taxon>
        <taxon>Agaricales</taxon>
        <taxon>Marasmiineae</taxon>
        <taxon>Physalacriaceae</taxon>
        <taxon>Guyanagaster</taxon>
    </lineage>
</organism>
<keyword evidence="1" id="KW-0472">Membrane</keyword>
<reference evidence="2" key="1">
    <citation type="submission" date="2020-11" db="EMBL/GenBank/DDBJ databases">
        <title>Adaptations for nitrogen fixation in a non-lichenized fungal sporocarp promotes dispersal by wood-feeding termites.</title>
        <authorList>
            <consortium name="DOE Joint Genome Institute"/>
            <person name="Koch R.A."/>
            <person name="Yoon G."/>
            <person name="Arayal U."/>
            <person name="Lail K."/>
            <person name="Amirebrahimi M."/>
            <person name="Labutti K."/>
            <person name="Lipzen A."/>
            <person name="Riley R."/>
            <person name="Barry K."/>
            <person name="Henrissat B."/>
            <person name="Grigoriev I.V."/>
            <person name="Herr J.R."/>
            <person name="Aime M.C."/>
        </authorList>
    </citation>
    <scope>NUCLEOTIDE SEQUENCE</scope>
    <source>
        <strain evidence="2">MCA 3950</strain>
    </source>
</reference>
<name>A0A9P8ASF4_9AGAR</name>
<gene>
    <name evidence="2" type="ORF">BT62DRAFT_932424</name>
</gene>
<evidence type="ECO:0000313" key="3">
    <source>
        <dbReference type="Proteomes" id="UP000812287"/>
    </source>
</evidence>
<dbReference type="Proteomes" id="UP000812287">
    <property type="component" value="Unassembled WGS sequence"/>
</dbReference>
<comment type="caution">
    <text evidence="2">The sequence shown here is derived from an EMBL/GenBank/DDBJ whole genome shotgun (WGS) entry which is preliminary data.</text>
</comment>
<dbReference type="RefSeq" id="XP_043039575.1">
    <property type="nucleotide sequence ID" value="XM_043186352.1"/>
</dbReference>
<evidence type="ECO:0000256" key="1">
    <source>
        <dbReference type="SAM" id="Phobius"/>
    </source>
</evidence>
<feature type="transmembrane region" description="Helical" evidence="1">
    <location>
        <begin position="34"/>
        <end position="52"/>
    </location>
</feature>
<keyword evidence="3" id="KW-1185">Reference proteome</keyword>
<keyword evidence="1" id="KW-1133">Transmembrane helix</keyword>
<protein>
    <submittedName>
        <fullName evidence="2">Uncharacterized protein</fullName>
    </submittedName>
</protein>
<dbReference type="AlphaFoldDB" id="A0A9P8ASF4"/>
<evidence type="ECO:0000313" key="2">
    <source>
        <dbReference type="EMBL" id="KAG7446075.1"/>
    </source>
</evidence>
<proteinExistence type="predicted"/>